<dbReference type="EMBL" id="KN835934">
    <property type="protein sequence ID" value="KIK33473.1"/>
    <property type="molecule type" value="Genomic_DNA"/>
</dbReference>
<dbReference type="HOGENOM" id="CLU_018552_11_0_1"/>
<reference evidence="5" key="2">
    <citation type="submission" date="2015-01" db="EMBL/GenBank/DDBJ databases">
        <title>Evolutionary Origins and Diversification of the Mycorrhizal Mutualists.</title>
        <authorList>
            <consortium name="DOE Joint Genome Institute"/>
            <consortium name="Mycorrhizal Genomics Consortium"/>
            <person name="Kohler A."/>
            <person name="Kuo A."/>
            <person name="Nagy L.G."/>
            <person name="Floudas D."/>
            <person name="Copeland A."/>
            <person name="Barry K.W."/>
            <person name="Cichocki N."/>
            <person name="Veneault-Fourrey C."/>
            <person name="LaButti K."/>
            <person name="Lindquist E.A."/>
            <person name="Lipzen A."/>
            <person name="Lundell T."/>
            <person name="Morin E."/>
            <person name="Murat C."/>
            <person name="Riley R."/>
            <person name="Ohm R."/>
            <person name="Sun H."/>
            <person name="Tunlid A."/>
            <person name="Henrissat B."/>
            <person name="Grigoriev I.V."/>
            <person name="Hibbett D.S."/>
            <person name="Martin F."/>
        </authorList>
    </citation>
    <scope>NUCLEOTIDE SEQUENCE [LARGE SCALE GENOMIC DNA]</scope>
    <source>
        <strain evidence="5">UH-Slu-Lm8-n1</strain>
    </source>
</reference>
<accession>A0A0D0AN83</accession>
<dbReference type="AlphaFoldDB" id="A0A0D0AN83"/>
<evidence type="ECO:0000256" key="1">
    <source>
        <dbReference type="ARBA" id="ARBA00001968"/>
    </source>
</evidence>
<dbReference type="InParanoid" id="A0A0D0AN83"/>
<dbReference type="InterPro" id="IPR027806">
    <property type="entry name" value="HARBI1_dom"/>
</dbReference>
<evidence type="ECO:0000313" key="5">
    <source>
        <dbReference type="Proteomes" id="UP000054485"/>
    </source>
</evidence>
<evidence type="ECO:0000259" key="3">
    <source>
        <dbReference type="Pfam" id="PF13359"/>
    </source>
</evidence>
<dbReference type="Proteomes" id="UP000054485">
    <property type="component" value="Unassembled WGS sequence"/>
</dbReference>
<dbReference type="Pfam" id="PF13359">
    <property type="entry name" value="DDE_Tnp_4"/>
    <property type="match status" value="1"/>
</dbReference>
<evidence type="ECO:0000256" key="2">
    <source>
        <dbReference type="ARBA" id="ARBA00022723"/>
    </source>
</evidence>
<reference evidence="4 5" key="1">
    <citation type="submission" date="2014-04" db="EMBL/GenBank/DDBJ databases">
        <authorList>
            <consortium name="DOE Joint Genome Institute"/>
            <person name="Kuo A."/>
            <person name="Ruytinx J."/>
            <person name="Rineau F."/>
            <person name="Colpaert J."/>
            <person name="Kohler A."/>
            <person name="Nagy L.G."/>
            <person name="Floudas D."/>
            <person name="Copeland A."/>
            <person name="Barry K.W."/>
            <person name="Cichocki N."/>
            <person name="Veneault-Fourrey C."/>
            <person name="LaButti K."/>
            <person name="Lindquist E.A."/>
            <person name="Lipzen A."/>
            <person name="Lundell T."/>
            <person name="Morin E."/>
            <person name="Murat C."/>
            <person name="Sun H."/>
            <person name="Tunlid A."/>
            <person name="Henrissat B."/>
            <person name="Grigoriev I.V."/>
            <person name="Hibbett D.S."/>
            <person name="Martin F."/>
            <person name="Nordberg H.P."/>
            <person name="Cantor M.N."/>
            <person name="Hua S.X."/>
        </authorList>
    </citation>
    <scope>NUCLEOTIDE SEQUENCE [LARGE SCALE GENOMIC DNA]</scope>
    <source>
        <strain evidence="4 5">UH-Slu-Lm8-n1</strain>
    </source>
</reference>
<organism evidence="4 5">
    <name type="scientific">Suillus luteus UH-Slu-Lm8-n1</name>
    <dbReference type="NCBI Taxonomy" id="930992"/>
    <lineage>
        <taxon>Eukaryota</taxon>
        <taxon>Fungi</taxon>
        <taxon>Dikarya</taxon>
        <taxon>Basidiomycota</taxon>
        <taxon>Agaricomycotina</taxon>
        <taxon>Agaricomycetes</taxon>
        <taxon>Agaricomycetidae</taxon>
        <taxon>Boletales</taxon>
        <taxon>Suillineae</taxon>
        <taxon>Suillaceae</taxon>
        <taxon>Suillus</taxon>
    </lineage>
</organism>
<gene>
    <name evidence="4" type="ORF">CY34DRAFT_64913</name>
</gene>
<feature type="non-terminal residue" evidence="4">
    <location>
        <position position="1"/>
    </location>
</feature>
<name>A0A0D0AN83_9AGAM</name>
<feature type="domain" description="DDE Tnp4" evidence="3">
    <location>
        <begin position="3"/>
        <end position="82"/>
    </location>
</feature>
<comment type="cofactor">
    <cofactor evidence="1">
        <name>a divalent metal cation</name>
        <dbReference type="ChEBI" id="CHEBI:60240"/>
    </cofactor>
</comment>
<evidence type="ECO:0000313" key="4">
    <source>
        <dbReference type="EMBL" id="KIK33473.1"/>
    </source>
</evidence>
<proteinExistence type="predicted"/>
<feature type="non-terminal residue" evidence="4">
    <location>
        <position position="83"/>
    </location>
</feature>
<sequence>VIMPHNLIIADYSIGHTGSAHDAFVFQSTHVFQNHATLLGNDHWIWADSAYPLEPWCIPPFKKPPNGALTSDQKTFNTTLSKV</sequence>
<protein>
    <recommendedName>
        <fullName evidence="3">DDE Tnp4 domain-containing protein</fullName>
    </recommendedName>
</protein>
<keyword evidence="2" id="KW-0479">Metal-binding</keyword>
<dbReference type="OrthoDB" id="2659088at2759"/>
<dbReference type="GO" id="GO:0046872">
    <property type="term" value="F:metal ion binding"/>
    <property type="evidence" value="ECO:0007669"/>
    <property type="project" value="UniProtKB-KW"/>
</dbReference>
<keyword evidence="5" id="KW-1185">Reference proteome</keyword>